<comment type="caution">
    <text evidence="2">The sequence shown here is derived from an EMBL/GenBank/DDBJ whole genome shotgun (WGS) entry which is preliminary data.</text>
</comment>
<protein>
    <submittedName>
        <fullName evidence="2">Uncharacterized protein</fullName>
    </submittedName>
</protein>
<gene>
    <name evidence="2" type="ORF">ENM28_02565</name>
</gene>
<accession>A0A7C5RDX4</accession>
<evidence type="ECO:0000313" key="2">
    <source>
        <dbReference type="EMBL" id="HHM67598.1"/>
    </source>
</evidence>
<reference evidence="2" key="1">
    <citation type="journal article" date="2020" name="mSystems">
        <title>Genome- and Community-Level Interaction Insights into Carbon Utilization and Element Cycling Functions of Hydrothermarchaeota in Hydrothermal Sediment.</title>
        <authorList>
            <person name="Zhou Z."/>
            <person name="Liu Y."/>
            <person name="Xu W."/>
            <person name="Pan J."/>
            <person name="Luo Z.H."/>
            <person name="Li M."/>
        </authorList>
    </citation>
    <scope>NUCLEOTIDE SEQUENCE [LARGE SCALE GENOMIC DNA]</scope>
    <source>
        <strain evidence="2">SpSt-1071</strain>
    </source>
</reference>
<keyword evidence="1" id="KW-0812">Transmembrane</keyword>
<dbReference type="AlphaFoldDB" id="A0A7C5RDX4"/>
<feature type="transmembrane region" description="Helical" evidence="1">
    <location>
        <begin position="96"/>
        <end position="113"/>
    </location>
</feature>
<evidence type="ECO:0000256" key="1">
    <source>
        <dbReference type="SAM" id="Phobius"/>
    </source>
</evidence>
<sequence>MKTLKRKEVAMKSPLRCSVCGGATTCPQGRYKAVLAVQEEDILRLKPGEELPVGYTVTHYRKREVYALPLKKVVDGKEYRLELVGSAQRWRVQAHYGVLPVWVGMVTYAFWAIPAHPEEPLEEE</sequence>
<keyword evidence="1" id="KW-1133">Transmembrane helix</keyword>
<proteinExistence type="predicted"/>
<name>A0A7C5RDX4_9DEIN</name>
<keyword evidence="1" id="KW-0472">Membrane</keyword>
<organism evidence="2">
    <name type="scientific">Thermus caliditerrae</name>
    <dbReference type="NCBI Taxonomy" id="1330700"/>
    <lineage>
        <taxon>Bacteria</taxon>
        <taxon>Thermotogati</taxon>
        <taxon>Deinococcota</taxon>
        <taxon>Deinococci</taxon>
        <taxon>Thermales</taxon>
        <taxon>Thermaceae</taxon>
        <taxon>Thermus</taxon>
    </lineage>
</organism>
<dbReference type="EMBL" id="DRXE01000091">
    <property type="protein sequence ID" value="HHM67598.1"/>
    <property type="molecule type" value="Genomic_DNA"/>
</dbReference>